<evidence type="ECO:0000313" key="3">
    <source>
        <dbReference type="Proteomes" id="UP000032142"/>
    </source>
</evidence>
<dbReference type="AlphaFoldDB" id="A0A0B0PX90"/>
<dbReference type="GO" id="GO:0006952">
    <property type="term" value="P:defense response"/>
    <property type="evidence" value="ECO:0007669"/>
    <property type="project" value="UniProtKB-KW"/>
</dbReference>
<dbReference type="PANTHER" id="PTHR36766">
    <property type="entry name" value="PLANT BROAD-SPECTRUM MILDEW RESISTANCE PROTEIN RPW8"/>
    <property type="match status" value="1"/>
</dbReference>
<accession>A0A0B0PX90</accession>
<gene>
    <name evidence="2" type="ORF">F383_11916</name>
</gene>
<sequence length="256" mass="28928">MDDNSPKGSQGEAQSFFPSLKVLCLWDCPNMKSWWRTTKPIDDDSDEDDTTVMGTSTMAFPCLSSLTISNCPFTSMPLYPSLIDDLRLVGTSSRPLKQTMKMNITSSTPSSSTSSLPLSKLKSLTLDNIEGLDTHTLDECLQHLTSLKDLEIWNCKEVDLEGMQWEALKNLSGLEILNIPKLVSLPRGLQHLTNLRVLRLTDLPNLTSLPDEMRCLTSLEYLQITEVPWLEERCREDSGADWHKIAHIPKIRLYNE</sequence>
<dbReference type="PANTHER" id="PTHR36766:SF40">
    <property type="entry name" value="DISEASE RESISTANCE PROTEIN RGA3"/>
    <property type="match status" value="1"/>
</dbReference>
<dbReference type="Proteomes" id="UP000032142">
    <property type="component" value="Unassembled WGS sequence"/>
</dbReference>
<dbReference type="InterPro" id="IPR032675">
    <property type="entry name" value="LRR_dom_sf"/>
</dbReference>
<evidence type="ECO:0000313" key="2">
    <source>
        <dbReference type="EMBL" id="KHG28036.1"/>
    </source>
</evidence>
<dbReference type="Gene3D" id="3.80.10.10">
    <property type="entry name" value="Ribonuclease Inhibitor"/>
    <property type="match status" value="2"/>
</dbReference>
<dbReference type="SUPFAM" id="SSF52058">
    <property type="entry name" value="L domain-like"/>
    <property type="match status" value="1"/>
</dbReference>
<protein>
    <submittedName>
        <fullName evidence="2">Putative disease resistance RGA1</fullName>
    </submittedName>
</protein>
<name>A0A0B0PX90_GOSAR</name>
<proteinExistence type="predicted"/>
<dbReference type="EMBL" id="KN443337">
    <property type="protein sequence ID" value="KHG28036.1"/>
    <property type="molecule type" value="Genomic_DNA"/>
</dbReference>
<reference evidence="3" key="1">
    <citation type="submission" date="2014-09" db="EMBL/GenBank/DDBJ databases">
        <authorList>
            <person name="Mudge J."/>
            <person name="Ramaraj T."/>
            <person name="Lindquist I.E."/>
            <person name="Bharti A.K."/>
            <person name="Sundararajan A."/>
            <person name="Cameron C.T."/>
            <person name="Woodward J.E."/>
            <person name="May G.D."/>
            <person name="Brubaker C."/>
            <person name="Broadhvest J."/>
            <person name="Wilkins T.A."/>
        </authorList>
    </citation>
    <scope>NUCLEOTIDE SEQUENCE</scope>
    <source>
        <strain evidence="3">cv. AKA8401</strain>
    </source>
</reference>
<organism evidence="2 3">
    <name type="scientific">Gossypium arboreum</name>
    <name type="common">Tree cotton</name>
    <name type="synonym">Gossypium nanking</name>
    <dbReference type="NCBI Taxonomy" id="29729"/>
    <lineage>
        <taxon>Eukaryota</taxon>
        <taxon>Viridiplantae</taxon>
        <taxon>Streptophyta</taxon>
        <taxon>Embryophyta</taxon>
        <taxon>Tracheophyta</taxon>
        <taxon>Spermatophyta</taxon>
        <taxon>Magnoliopsida</taxon>
        <taxon>eudicotyledons</taxon>
        <taxon>Gunneridae</taxon>
        <taxon>Pentapetalae</taxon>
        <taxon>rosids</taxon>
        <taxon>malvids</taxon>
        <taxon>Malvales</taxon>
        <taxon>Malvaceae</taxon>
        <taxon>Malvoideae</taxon>
        <taxon>Gossypium</taxon>
    </lineage>
</organism>
<keyword evidence="3" id="KW-1185">Reference proteome</keyword>
<evidence type="ECO:0000256" key="1">
    <source>
        <dbReference type="ARBA" id="ARBA00022821"/>
    </source>
</evidence>
<keyword evidence="1" id="KW-0611">Plant defense</keyword>